<dbReference type="Proteomes" id="UP000499080">
    <property type="component" value="Unassembled WGS sequence"/>
</dbReference>
<evidence type="ECO:0000256" key="1">
    <source>
        <dbReference type="SAM" id="Phobius"/>
    </source>
</evidence>
<protein>
    <recommendedName>
        <fullName evidence="4">Retrovirus-related Pol polyprotein from transposon TNT 1-94</fullName>
    </recommendedName>
</protein>
<evidence type="ECO:0000313" key="2">
    <source>
        <dbReference type="EMBL" id="GBM62237.1"/>
    </source>
</evidence>
<proteinExistence type="predicted"/>
<keyword evidence="1" id="KW-1133">Transmembrane helix</keyword>
<evidence type="ECO:0008006" key="4">
    <source>
        <dbReference type="Google" id="ProtNLM"/>
    </source>
</evidence>
<organism evidence="2 3">
    <name type="scientific">Araneus ventricosus</name>
    <name type="common">Orbweaver spider</name>
    <name type="synonym">Epeira ventricosa</name>
    <dbReference type="NCBI Taxonomy" id="182803"/>
    <lineage>
        <taxon>Eukaryota</taxon>
        <taxon>Metazoa</taxon>
        <taxon>Ecdysozoa</taxon>
        <taxon>Arthropoda</taxon>
        <taxon>Chelicerata</taxon>
        <taxon>Arachnida</taxon>
        <taxon>Araneae</taxon>
        <taxon>Araneomorphae</taxon>
        <taxon>Entelegynae</taxon>
        <taxon>Araneoidea</taxon>
        <taxon>Araneidae</taxon>
        <taxon>Araneus</taxon>
    </lineage>
</organism>
<dbReference type="AlphaFoldDB" id="A0A4Y2H996"/>
<keyword evidence="1" id="KW-0812">Transmembrane</keyword>
<keyword evidence="3" id="KW-1185">Reference proteome</keyword>
<dbReference type="OrthoDB" id="8061334at2759"/>
<accession>A0A4Y2H996</accession>
<name>A0A4Y2H996_ARAVE</name>
<dbReference type="EMBL" id="BGPR01001807">
    <property type="protein sequence ID" value="GBM62237.1"/>
    <property type="molecule type" value="Genomic_DNA"/>
</dbReference>
<sequence>MPDTGDVRDHLRKFFDIVDKLSDMEIKIDEDLLSIMLLYNLPAGYEYFLCAIESRDDLPSADLLRIKVIEENEARRHDSGASLLILVLLLRAITNAGIIYGVKRILRTRLTISLKLSVSDVTSGAITRPHSVKVKDNPLLDGNKRMLVF</sequence>
<dbReference type="Pfam" id="PF14223">
    <property type="entry name" value="Retrotran_gag_2"/>
    <property type="match status" value="1"/>
</dbReference>
<evidence type="ECO:0000313" key="3">
    <source>
        <dbReference type="Proteomes" id="UP000499080"/>
    </source>
</evidence>
<comment type="caution">
    <text evidence="2">The sequence shown here is derived from an EMBL/GenBank/DDBJ whole genome shotgun (WGS) entry which is preliminary data.</text>
</comment>
<feature type="transmembrane region" description="Helical" evidence="1">
    <location>
        <begin position="81"/>
        <end position="102"/>
    </location>
</feature>
<keyword evidence="1" id="KW-0472">Membrane</keyword>
<gene>
    <name evidence="2" type="ORF">AVEN_44034_1</name>
</gene>
<reference evidence="2 3" key="1">
    <citation type="journal article" date="2019" name="Sci. Rep.">
        <title>Orb-weaving spider Araneus ventricosus genome elucidates the spidroin gene catalogue.</title>
        <authorList>
            <person name="Kono N."/>
            <person name="Nakamura H."/>
            <person name="Ohtoshi R."/>
            <person name="Moran D.A.P."/>
            <person name="Shinohara A."/>
            <person name="Yoshida Y."/>
            <person name="Fujiwara M."/>
            <person name="Mori M."/>
            <person name="Tomita M."/>
            <person name="Arakawa K."/>
        </authorList>
    </citation>
    <scope>NUCLEOTIDE SEQUENCE [LARGE SCALE GENOMIC DNA]</scope>
</reference>